<keyword evidence="11" id="KW-1185">Reference proteome</keyword>
<proteinExistence type="predicted"/>
<dbReference type="InterPro" id="IPR043504">
    <property type="entry name" value="Peptidase_S1_PA_chymotrypsin"/>
</dbReference>
<organism evidence="10 11">
    <name type="scientific">Paramormyrops kingsleyae</name>
    <dbReference type="NCBI Taxonomy" id="1676925"/>
    <lineage>
        <taxon>Eukaryota</taxon>
        <taxon>Metazoa</taxon>
        <taxon>Chordata</taxon>
        <taxon>Craniata</taxon>
        <taxon>Vertebrata</taxon>
        <taxon>Euteleostomi</taxon>
        <taxon>Actinopterygii</taxon>
        <taxon>Neopterygii</taxon>
        <taxon>Teleostei</taxon>
        <taxon>Osteoglossocephala</taxon>
        <taxon>Osteoglossomorpha</taxon>
        <taxon>Osteoglossiformes</taxon>
        <taxon>Mormyridae</taxon>
        <taxon>Paramormyrops</taxon>
    </lineage>
</organism>
<evidence type="ECO:0000259" key="9">
    <source>
        <dbReference type="PROSITE" id="PS50240"/>
    </source>
</evidence>
<dbReference type="PANTHER" id="PTHR24253:SF144">
    <property type="entry name" value="CHYMOTRYPSIN-LIKE PROTEASE CTRL-1-RELATED"/>
    <property type="match status" value="1"/>
</dbReference>
<keyword evidence="5" id="KW-1015">Disulfide bond</keyword>
<accession>A0A3B3T8R6</accession>
<evidence type="ECO:0000256" key="3">
    <source>
        <dbReference type="ARBA" id="ARBA00022801"/>
    </source>
</evidence>
<dbReference type="GO" id="GO:0006508">
    <property type="term" value="P:proteolysis"/>
    <property type="evidence" value="ECO:0007669"/>
    <property type="project" value="UniProtKB-KW"/>
</dbReference>
<dbReference type="SUPFAM" id="SSF50494">
    <property type="entry name" value="Trypsin-like serine proteases"/>
    <property type="match status" value="2"/>
</dbReference>
<evidence type="ECO:0000313" key="10">
    <source>
        <dbReference type="Ensembl" id="ENSPKIP00000039184.1"/>
    </source>
</evidence>
<dbReference type="PROSITE" id="PS00135">
    <property type="entry name" value="TRYPSIN_SER"/>
    <property type="match status" value="1"/>
</dbReference>
<keyword evidence="4 7" id="KW-0720">Serine protease</keyword>
<dbReference type="InterPro" id="IPR001314">
    <property type="entry name" value="Peptidase_S1A"/>
</dbReference>
<evidence type="ECO:0000256" key="7">
    <source>
        <dbReference type="RuleBase" id="RU363034"/>
    </source>
</evidence>
<evidence type="ECO:0000256" key="4">
    <source>
        <dbReference type="ARBA" id="ARBA00022825"/>
    </source>
</evidence>
<dbReference type="InterPro" id="IPR009003">
    <property type="entry name" value="Peptidase_S1_PA"/>
</dbReference>
<dbReference type="PROSITE" id="PS50240">
    <property type="entry name" value="TRYPSIN_DOM"/>
    <property type="match status" value="2"/>
</dbReference>
<dbReference type="CDD" id="cd00190">
    <property type="entry name" value="Tryp_SPc"/>
    <property type="match status" value="1"/>
</dbReference>
<evidence type="ECO:0000256" key="5">
    <source>
        <dbReference type="ARBA" id="ARBA00023157"/>
    </source>
</evidence>
<dbReference type="AlphaFoldDB" id="A0A3B3T8R6"/>
<dbReference type="Gene3D" id="2.40.10.10">
    <property type="entry name" value="Trypsin-like serine proteases"/>
    <property type="match status" value="2"/>
</dbReference>
<dbReference type="Proteomes" id="UP000261540">
    <property type="component" value="Unplaced"/>
</dbReference>
<dbReference type="STRING" id="1676925.ENSPKIP00000039184"/>
<dbReference type="InterPro" id="IPR001254">
    <property type="entry name" value="Trypsin_dom"/>
</dbReference>
<reference evidence="10" key="1">
    <citation type="submission" date="2025-08" db="UniProtKB">
        <authorList>
            <consortium name="Ensembl"/>
        </authorList>
    </citation>
    <scope>IDENTIFICATION</scope>
</reference>
<protein>
    <submittedName>
        <fullName evidence="10">Zgc:100868</fullName>
    </submittedName>
</protein>
<keyword evidence="3 7" id="KW-0378">Hydrolase</keyword>
<evidence type="ECO:0000313" key="11">
    <source>
        <dbReference type="Proteomes" id="UP000261540"/>
    </source>
</evidence>
<evidence type="ECO:0000256" key="2">
    <source>
        <dbReference type="ARBA" id="ARBA00022729"/>
    </source>
</evidence>
<dbReference type="InterPro" id="IPR033116">
    <property type="entry name" value="TRYPSIN_SER"/>
</dbReference>
<keyword evidence="2" id="KW-0732">Signal</keyword>
<evidence type="ECO:0000256" key="6">
    <source>
        <dbReference type="ARBA" id="ARBA00023180"/>
    </source>
</evidence>
<evidence type="ECO:0000256" key="1">
    <source>
        <dbReference type="ARBA" id="ARBA00022670"/>
    </source>
</evidence>
<evidence type="ECO:0000256" key="8">
    <source>
        <dbReference type="SAM" id="MobiDB-lite"/>
    </source>
</evidence>
<keyword evidence="6" id="KW-0325">Glycoprotein</keyword>
<dbReference type="PRINTS" id="PR00722">
    <property type="entry name" value="CHYMOTRYPSIN"/>
</dbReference>
<dbReference type="Pfam" id="PF00089">
    <property type="entry name" value="Trypsin"/>
    <property type="match status" value="2"/>
</dbReference>
<dbReference type="PROSITE" id="PS00134">
    <property type="entry name" value="TRYPSIN_HIS"/>
    <property type="match status" value="1"/>
</dbReference>
<feature type="domain" description="Peptidase S1" evidence="9">
    <location>
        <begin position="24"/>
        <end position="260"/>
    </location>
</feature>
<dbReference type="FunFam" id="2.40.10.10:FF:000024">
    <property type="entry name" value="Serine protease 53"/>
    <property type="match status" value="1"/>
</dbReference>
<dbReference type="GeneTree" id="ENSGT00940000163009"/>
<dbReference type="InterPro" id="IPR018114">
    <property type="entry name" value="TRYPSIN_HIS"/>
</dbReference>
<dbReference type="GO" id="GO:0004252">
    <property type="term" value="F:serine-type endopeptidase activity"/>
    <property type="evidence" value="ECO:0007669"/>
    <property type="project" value="InterPro"/>
</dbReference>
<keyword evidence="1 7" id="KW-0645">Protease</keyword>
<reference evidence="10" key="2">
    <citation type="submission" date="2025-09" db="UniProtKB">
        <authorList>
            <consortium name="Ensembl"/>
        </authorList>
    </citation>
    <scope>IDENTIFICATION</scope>
</reference>
<sequence length="551" mass="58155">MFNSSPAHLSPLPVCGQAPLNTRIVGGENAPPGSWPWQANLLQTFPTYQIMCGGSLINSKWVLSAAHCFSSTNTANWNVYLGRQELSGTNPNEQVRTLSSIFPHPLYNSSTHDNDLALLELSTTVTFSDFIRPICLAASSSTFYNGTETWVTGWGNFKYNVPLPSPATLQELEVLIVGNNKCNCLYGGSIITTNMICAGVLAGGKGSCQGDSGGPLVVKQGSVWIQAGIVSFGYKCAEPNYPGVYTRVSPYQTWINSIIITKQTGFVTYTSSGKNSDSSTSCSSSPSITITPSTPTTTTTTAKPVVCGLAPLNNGGSSGLVAAGMWPWQVSLQMNGVQVCGGTLITQTYVMSAAQCFNSSQLNSSQWTVVLGMSMSLAVSSITLSNQPGNNIAVLYLATSVTLTDYIQPLCLDLGNAVFPSGTQCWVTGWRSTQSGVPNIQQQNTTVVNCGSSASSSSICITAVTLQQGDAGDPLLCKQGNTWFQAAVIMTNTSSTSRATSSQIMTLTKVSQFTAFLQSTISNLPTSSAAASHISTIIPFLLPLLSILTPL</sequence>
<dbReference type="Ensembl" id="ENSPKIT00000020183.1">
    <property type="protein sequence ID" value="ENSPKIP00000039184.1"/>
    <property type="gene ID" value="ENSPKIG00000015808.1"/>
</dbReference>
<name>A0A3B3T8R6_9TELE</name>
<dbReference type="PANTHER" id="PTHR24253">
    <property type="entry name" value="TRANSMEMBRANE PROTEASE SERINE"/>
    <property type="match status" value="1"/>
</dbReference>
<feature type="domain" description="Peptidase S1" evidence="9">
    <location>
        <begin position="313"/>
        <end position="522"/>
    </location>
</feature>
<feature type="region of interest" description="Disordered" evidence="8">
    <location>
        <begin position="274"/>
        <end position="300"/>
    </location>
</feature>
<dbReference type="SMART" id="SM00020">
    <property type="entry name" value="Tryp_SPc"/>
    <property type="match status" value="2"/>
</dbReference>